<evidence type="ECO:0000256" key="1">
    <source>
        <dbReference type="SAM" id="Coils"/>
    </source>
</evidence>
<dbReference type="AlphaFoldDB" id="A0A9Q1B6J0"/>
<sequence length="79" mass="8965">SVAIMEMERASSVLRFQTISENKDDLPELTTTILADALGIEKEELENEMDQLYRVNSSYARTKNSTCSTCNICEKNSKR</sequence>
<feature type="coiled-coil region" evidence="1">
    <location>
        <begin position="35"/>
        <end position="62"/>
    </location>
</feature>
<keyword evidence="3" id="KW-1185">Reference proteome</keyword>
<dbReference type="OrthoDB" id="9050469at2759"/>
<feature type="non-terminal residue" evidence="2">
    <location>
        <position position="1"/>
    </location>
</feature>
<evidence type="ECO:0000313" key="3">
    <source>
        <dbReference type="Proteomes" id="UP001142489"/>
    </source>
</evidence>
<evidence type="ECO:0000313" key="2">
    <source>
        <dbReference type="EMBL" id="KAJ7341787.1"/>
    </source>
</evidence>
<protein>
    <submittedName>
        <fullName evidence="2">Uncharacterized protein</fullName>
    </submittedName>
</protein>
<organism evidence="2 3">
    <name type="scientific">Phrynocephalus forsythii</name>
    <dbReference type="NCBI Taxonomy" id="171643"/>
    <lineage>
        <taxon>Eukaryota</taxon>
        <taxon>Metazoa</taxon>
        <taxon>Chordata</taxon>
        <taxon>Craniata</taxon>
        <taxon>Vertebrata</taxon>
        <taxon>Euteleostomi</taxon>
        <taxon>Lepidosauria</taxon>
        <taxon>Squamata</taxon>
        <taxon>Bifurcata</taxon>
        <taxon>Unidentata</taxon>
        <taxon>Episquamata</taxon>
        <taxon>Toxicofera</taxon>
        <taxon>Iguania</taxon>
        <taxon>Acrodonta</taxon>
        <taxon>Agamidae</taxon>
        <taxon>Agaminae</taxon>
        <taxon>Phrynocephalus</taxon>
    </lineage>
</organism>
<proteinExistence type="predicted"/>
<gene>
    <name evidence="2" type="ORF">JRQ81_007035</name>
</gene>
<keyword evidence="1" id="KW-0175">Coiled coil</keyword>
<comment type="caution">
    <text evidence="2">The sequence shown here is derived from an EMBL/GenBank/DDBJ whole genome shotgun (WGS) entry which is preliminary data.</text>
</comment>
<dbReference type="EMBL" id="JAPFRF010000002">
    <property type="protein sequence ID" value="KAJ7341787.1"/>
    <property type="molecule type" value="Genomic_DNA"/>
</dbReference>
<reference evidence="2" key="1">
    <citation type="journal article" date="2023" name="DNA Res.">
        <title>Chromosome-level genome assembly of Phrynocephalus forsythii using third-generation DNA sequencing and Hi-C analysis.</title>
        <authorList>
            <person name="Qi Y."/>
            <person name="Zhao W."/>
            <person name="Zhao Y."/>
            <person name="Niu C."/>
            <person name="Cao S."/>
            <person name="Zhang Y."/>
        </authorList>
    </citation>
    <scope>NUCLEOTIDE SEQUENCE</scope>
    <source>
        <tissue evidence="2">Muscle</tissue>
    </source>
</reference>
<dbReference type="Proteomes" id="UP001142489">
    <property type="component" value="Unassembled WGS sequence"/>
</dbReference>
<name>A0A9Q1B6J0_9SAUR</name>
<accession>A0A9Q1B6J0</accession>